<dbReference type="GO" id="GO:0006508">
    <property type="term" value="P:proteolysis"/>
    <property type="evidence" value="ECO:0007669"/>
    <property type="project" value="InterPro"/>
</dbReference>
<dbReference type="PROSITE" id="PS51892">
    <property type="entry name" value="SUBTILASE"/>
    <property type="match status" value="1"/>
</dbReference>
<comment type="caution">
    <text evidence="3">The sequence shown here is derived from an EMBL/GenBank/DDBJ whole genome shotgun (WGS) entry which is preliminary data.</text>
</comment>
<dbReference type="EMBL" id="NCKV01055305">
    <property type="protein sequence ID" value="RWS02956.1"/>
    <property type="molecule type" value="Genomic_DNA"/>
</dbReference>
<dbReference type="Gene3D" id="3.40.50.200">
    <property type="entry name" value="Peptidase S8/S53 domain"/>
    <property type="match status" value="1"/>
</dbReference>
<dbReference type="Pfam" id="PF00082">
    <property type="entry name" value="Peptidase_S8"/>
    <property type="match status" value="1"/>
</dbReference>
<evidence type="ECO:0000313" key="4">
    <source>
        <dbReference type="Proteomes" id="UP000288716"/>
    </source>
</evidence>
<evidence type="ECO:0000313" key="3">
    <source>
        <dbReference type="EMBL" id="RWS02956.1"/>
    </source>
</evidence>
<dbReference type="GO" id="GO:0004252">
    <property type="term" value="F:serine-type endopeptidase activity"/>
    <property type="evidence" value="ECO:0007669"/>
    <property type="project" value="InterPro"/>
</dbReference>
<evidence type="ECO:0000259" key="2">
    <source>
        <dbReference type="Pfam" id="PF00082"/>
    </source>
</evidence>
<reference evidence="3 4" key="1">
    <citation type="journal article" date="2018" name="Gigascience">
        <title>Genomes of trombidid mites reveal novel predicted allergens and laterally-transferred genes associated with secondary metabolism.</title>
        <authorList>
            <person name="Dong X."/>
            <person name="Chaisiri K."/>
            <person name="Xia D."/>
            <person name="Armstrong S.D."/>
            <person name="Fang Y."/>
            <person name="Donnelly M.J."/>
            <person name="Kadowaki T."/>
            <person name="McGarry J.W."/>
            <person name="Darby A.C."/>
            <person name="Makepeace B.L."/>
        </authorList>
    </citation>
    <scope>NUCLEOTIDE SEQUENCE [LARGE SCALE GENOMIC DNA]</scope>
    <source>
        <strain evidence="3">UoL-UT</strain>
    </source>
</reference>
<dbReference type="SUPFAM" id="SSF52743">
    <property type="entry name" value="Subtilisin-like"/>
    <property type="match status" value="1"/>
</dbReference>
<organism evidence="3 4">
    <name type="scientific">Leptotrombidium deliense</name>
    <dbReference type="NCBI Taxonomy" id="299467"/>
    <lineage>
        <taxon>Eukaryota</taxon>
        <taxon>Metazoa</taxon>
        <taxon>Ecdysozoa</taxon>
        <taxon>Arthropoda</taxon>
        <taxon>Chelicerata</taxon>
        <taxon>Arachnida</taxon>
        <taxon>Acari</taxon>
        <taxon>Acariformes</taxon>
        <taxon>Trombidiformes</taxon>
        <taxon>Prostigmata</taxon>
        <taxon>Anystina</taxon>
        <taxon>Parasitengona</taxon>
        <taxon>Trombiculoidea</taxon>
        <taxon>Trombiculidae</taxon>
        <taxon>Leptotrombidium</taxon>
    </lineage>
</organism>
<gene>
    <name evidence="3" type="ORF">B4U80_08430</name>
</gene>
<proteinExistence type="inferred from homology"/>
<comment type="caution">
    <text evidence="1">Lacks conserved residue(s) required for the propagation of feature annotation.</text>
</comment>
<accession>A0A443QIW9</accession>
<protein>
    <submittedName>
        <fullName evidence="3">Peptidase S8-like protein</fullName>
    </submittedName>
</protein>
<dbReference type="OrthoDB" id="1740355at2759"/>
<dbReference type="VEuPathDB" id="VectorBase:LDEU014305"/>
<sequence>MLVTNFGIPVDIFAPGVDCYFTKYTAGYFTISGTSMATPTLAGWAATLKRSNSSSTAATIRDKLIQLFLECRKPFYQILFKLEFGEWCYQKRSIWNYH</sequence>
<dbReference type="AlphaFoldDB" id="A0A443QIW9"/>
<dbReference type="InterPro" id="IPR036852">
    <property type="entry name" value="Peptidase_S8/S53_dom_sf"/>
</dbReference>
<keyword evidence="4" id="KW-1185">Reference proteome</keyword>
<name>A0A443QIW9_9ACAR</name>
<comment type="similarity">
    <text evidence="1">Belongs to the peptidase S8 family.</text>
</comment>
<feature type="domain" description="Peptidase S8/S53" evidence="2">
    <location>
        <begin position="8"/>
        <end position="66"/>
    </location>
</feature>
<dbReference type="InterPro" id="IPR000209">
    <property type="entry name" value="Peptidase_S8/S53_dom"/>
</dbReference>
<dbReference type="Proteomes" id="UP000288716">
    <property type="component" value="Unassembled WGS sequence"/>
</dbReference>
<evidence type="ECO:0000256" key="1">
    <source>
        <dbReference type="PROSITE-ProRule" id="PRU01240"/>
    </source>
</evidence>